<dbReference type="FunFam" id="3.40.1190.10:FF:000011">
    <property type="entry name" value="Folylpolyglutamate synthase/dihydrofolate synthase"/>
    <property type="match status" value="1"/>
</dbReference>
<accession>A0A382MNI2</accession>
<dbReference type="SUPFAM" id="SSF53623">
    <property type="entry name" value="MurD-like peptide ligases, catalytic domain"/>
    <property type="match status" value="1"/>
</dbReference>
<dbReference type="InterPro" id="IPR013221">
    <property type="entry name" value="Mur_ligase_cen"/>
</dbReference>
<dbReference type="PROSITE" id="PS01011">
    <property type="entry name" value="FOLYLPOLYGLU_SYNT_1"/>
    <property type="match status" value="1"/>
</dbReference>
<evidence type="ECO:0000256" key="6">
    <source>
        <dbReference type="ARBA" id="ARBA00022741"/>
    </source>
</evidence>
<reference evidence="11" key="1">
    <citation type="submission" date="2018-05" db="EMBL/GenBank/DDBJ databases">
        <authorList>
            <person name="Lanie J.A."/>
            <person name="Ng W.-L."/>
            <person name="Kazmierczak K.M."/>
            <person name="Andrzejewski T.M."/>
            <person name="Davidsen T.M."/>
            <person name="Wayne K.J."/>
            <person name="Tettelin H."/>
            <person name="Glass J.I."/>
            <person name="Rusch D."/>
            <person name="Podicherti R."/>
            <person name="Tsui H.-C.T."/>
            <person name="Winkler M.E."/>
        </authorList>
    </citation>
    <scope>NUCLEOTIDE SEQUENCE</scope>
</reference>
<evidence type="ECO:0000256" key="2">
    <source>
        <dbReference type="ARBA" id="ARBA00008276"/>
    </source>
</evidence>
<dbReference type="EMBL" id="UINC01094253">
    <property type="protein sequence ID" value="SVC49347.1"/>
    <property type="molecule type" value="Genomic_DNA"/>
</dbReference>
<keyword evidence="8" id="KW-0460">Magnesium</keyword>
<gene>
    <name evidence="11" type="ORF">METZ01_LOCUS302201</name>
</gene>
<dbReference type="InterPro" id="IPR001645">
    <property type="entry name" value="Folylpolyglutamate_synth"/>
</dbReference>
<protein>
    <recommendedName>
        <fullName evidence="3">tetrahydrofolate synthase</fullName>
        <ecNumber evidence="3">6.3.2.17</ecNumber>
    </recommendedName>
</protein>
<name>A0A382MNI2_9ZZZZ</name>
<evidence type="ECO:0000256" key="1">
    <source>
        <dbReference type="ARBA" id="ARBA00001946"/>
    </source>
</evidence>
<dbReference type="InterPro" id="IPR036565">
    <property type="entry name" value="Mur-like_cat_sf"/>
</dbReference>
<dbReference type="PROSITE" id="PS01012">
    <property type="entry name" value="FOLYLPOLYGLU_SYNT_2"/>
    <property type="match status" value="1"/>
</dbReference>
<dbReference type="AlphaFoldDB" id="A0A382MNI2"/>
<evidence type="ECO:0000313" key="11">
    <source>
        <dbReference type="EMBL" id="SVC49347.1"/>
    </source>
</evidence>
<organism evidence="11">
    <name type="scientific">marine metagenome</name>
    <dbReference type="NCBI Taxonomy" id="408172"/>
    <lineage>
        <taxon>unclassified sequences</taxon>
        <taxon>metagenomes</taxon>
        <taxon>ecological metagenomes</taxon>
    </lineage>
</organism>
<proteinExistence type="inferred from homology"/>
<comment type="cofactor">
    <cofactor evidence="1">
        <name>Mg(2+)</name>
        <dbReference type="ChEBI" id="CHEBI:18420"/>
    </cofactor>
</comment>
<dbReference type="EC" id="6.3.2.17" evidence="3"/>
<feature type="domain" description="Mur ligase central" evidence="10">
    <location>
        <begin position="36"/>
        <end position="212"/>
    </location>
</feature>
<evidence type="ECO:0000256" key="5">
    <source>
        <dbReference type="ARBA" id="ARBA00022723"/>
    </source>
</evidence>
<evidence type="ECO:0000259" key="10">
    <source>
        <dbReference type="Pfam" id="PF08245"/>
    </source>
</evidence>
<keyword evidence="5" id="KW-0479">Metal-binding</keyword>
<dbReference type="Gene3D" id="3.40.1190.10">
    <property type="entry name" value="Mur-like, catalytic domain"/>
    <property type="match status" value="1"/>
</dbReference>
<dbReference type="GO" id="GO:0008841">
    <property type="term" value="F:dihydrofolate synthase activity"/>
    <property type="evidence" value="ECO:0007669"/>
    <property type="project" value="TreeGrafter"/>
</dbReference>
<dbReference type="Pfam" id="PF08245">
    <property type="entry name" value="Mur_ligase_M"/>
    <property type="match status" value="1"/>
</dbReference>
<dbReference type="GO" id="GO:0005524">
    <property type="term" value="F:ATP binding"/>
    <property type="evidence" value="ECO:0007669"/>
    <property type="project" value="UniProtKB-KW"/>
</dbReference>
<keyword evidence="6" id="KW-0547">Nucleotide-binding</keyword>
<evidence type="ECO:0000256" key="9">
    <source>
        <dbReference type="ARBA" id="ARBA00047493"/>
    </source>
</evidence>
<sequence>MYQRKGEVAYKVDIGNIVSACEQLDNPHQKFRSIHIAGTNGKGSTAHMLASILQEAGYKTGLYTSPHLKNFRERIKINGKMIEENMVIDFVKEKNYLIEDLDMSFFEMTVAMAFDYFAQEDIDIAIIETGLGGRLDSTNIISPELSIITNISYDHRNLLGNSIKEIAKEKAGIIKKSVPVIVGRNQNEIKQIFIEKAKENDTNIQFAKDKECYSSDLKGLYQKENISTTITAIRKLNNLGWKIS</sequence>
<dbReference type="GO" id="GO:0005737">
    <property type="term" value="C:cytoplasm"/>
    <property type="evidence" value="ECO:0007669"/>
    <property type="project" value="TreeGrafter"/>
</dbReference>
<dbReference type="GO" id="GO:0004326">
    <property type="term" value="F:tetrahydrofolylpolyglutamate synthase activity"/>
    <property type="evidence" value="ECO:0007669"/>
    <property type="project" value="UniProtKB-EC"/>
</dbReference>
<comment type="similarity">
    <text evidence="2">Belongs to the folylpolyglutamate synthase family.</text>
</comment>
<evidence type="ECO:0000256" key="4">
    <source>
        <dbReference type="ARBA" id="ARBA00022598"/>
    </source>
</evidence>
<keyword evidence="4" id="KW-0436">Ligase</keyword>
<evidence type="ECO:0000256" key="3">
    <source>
        <dbReference type="ARBA" id="ARBA00013025"/>
    </source>
</evidence>
<dbReference type="PANTHER" id="PTHR11136:SF0">
    <property type="entry name" value="DIHYDROFOLATE SYNTHETASE-RELATED"/>
    <property type="match status" value="1"/>
</dbReference>
<feature type="non-terminal residue" evidence="11">
    <location>
        <position position="1"/>
    </location>
</feature>
<comment type="catalytic activity">
    <reaction evidence="9">
        <text>(6S)-5,6,7,8-tetrahydrofolyl-(gamma-L-Glu)(n) + L-glutamate + ATP = (6S)-5,6,7,8-tetrahydrofolyl-(gamma-L-Glu)(n+1) + ADP + phosphate + H(+)</text>
        <dbReference type="Rhea" id="RHEA:10580"/>
        <dbReference type="Rhea" id="RHEA-COMP:14738"/>
        <dbReference type="Rhea" id="RHEA-COMP:14740"/>
        <dbReference type="ChEBI" id="CHEBI:15378"/>
        <dbReference type="ChEBI" id="CHEBI:29985"/>
        <dbReference type="ChEBI" id="CHEBI:30616"/>
        <dbReference type="ChEBI" id="CHEBI:43474"/>
        <dbReference type="ChEBI" id="CHEBI:141005"/>
        <dbReference type="ChEBI" id="CHEBI:456216"/>
        <dbReference type="EC" id="6.3.2.17"/>
    </reaction>
</comment>
<dbReference type="GO" id="GO:0046872">
    <property type="term" value="F:metal ion binding"/>
    <property type="evidence" value="ECO:0007669"/>
    <property type="project" value="UniProtKB-KW"/>
</dbReference>
<evidence type="ECO:0000256" key="7">
    <source>
        <dbReference type="ARBA" id="ARBA00022840"/>
    </source>
</evidence>
<evidence type="ECO:0000256" key="8">
    <source>
        <dbReference type="ARBA" id="ARBA00022842"/>
    </source>
</evidence>
<feature type="non-terminal residue" evidence="11">
    <location>
        <position position="244"/>
    </location>
</feature>
<dbReference type="PANTHER" id="PTHR11136">
    <property type="entry name" value="FOLYLPOLYGLUTAMATE SYNTHASE-RELATED"/>
    <property type="match status" value="1"/>
</dbReference>
<dbReference type="NCBIfam" id="TIGR01499">
    <property type="entry name" value="folC"/>
    <property type="match status" value="1"/>
</dbReference>
<dbReference type="InterPro" id="IPR018109">
    <property type="entry name" value="Folylpolyglutamate_synth_CS"/>
</dbReference>
<keyword evidence="7" id="KW-0067">ATP-binding</keyword>